<dbReference type="PANTHER" id="PTHR11439:SF483">
    <property type="entry name" value="PEPTIDE SYNTHASE GLIP-LIKE, PUTATIVE (AFU_ORTHOLOGUE AFUA_3G12920)-RELATED"/>
    <property type="match status" value="1"/>
</dbReference>
<proteinExistence type="predicted"/>
<comment type="caution">
    <text evidence="1">The sequence shown here is derived from an EMBL/GenBank/DDBJ whole genome shotgun (WGS) entry which is preliminary data.</text>
</comment>
<protein>
    <recommendedName>
        <fullName evidence="3">Retrovirus-related Pol polyprotein from transposon TNT 1-94</fullName>
    </recommendedName>
</protein>
<reference evidence="1 2" key="1">
    <citation type="submission" date="2023-03" db="EMBL/GenBank/DDBJ databases">
        <title>WGS of Gossypium arboreum.</title>
        <authorList>
            <person name="Yu D."/>
        </authorList>
    </citation>
    <scope>NUCLEOTIDE SEQUENCE [LARGE SCALE GENOMIC DNA]</scope>
    <source>
        <tissue evidence="1">Leaf</tissue>
    </source>
</reference>
<keyword evidence="2" id="KW-1185">Reference proteome</keyword>
<organism evidence="1 2">
    <name type="scientific">Gossypium arboreum</name>
    <name type="common">Tree cotton</name>
    <name type="synonym">Gossypium nanking</name>
    <dbReference type="NCBI Taxonomy" id="29729"/>
    <lineage>
        <taxon>Eukaryota</taxon>
        <taxon>Viridiplantae</taxon>
        <taxon>Streptophyta</taxon>
        <taxon>Embryophyta</taxon>
        <taxon>Tracheophyta</taxon>
        <taxon>Spermatophyta</taxon>
        <taxon>Magnoliopsida</taxon>
        <taxon>eudicotyledons</taxon>
        <taxon>Gunneridae</taxon>
        <taxon>Pentapetalae</taxon>
        <taxon>rosids</taxon>
        <taxon>malvids</taxon>
        <taxon>Malvales</taxon>
        <taxon>Malvaceae</taxon>
        <taxon>Malvoideae</taxon>
        <taxon>Gossypium</taxon>
    </lineage>
</organism>
<sequence>MTVATITLTPMADTPKLTVANGSPLVDVREYWSIIGKLQYVCITILEIAFCVNKLSQYMNALCDTHWKAVKRVLRYLNNTLNHALYFTKGQFDLVGYSDADWASIVEDRKINYRLLHLSWF</sequence>
<evidence type="ECO:0008006" key="3">
    <source>
        <dbReference type="Google" id="ProtNLM"/>
    </source>
</evidence>
<dbReference type="EMBL" id="JARKNE010000007">
    <property type="protein sequence ID" value="KAK5820190.1"/>
    <property type="molecule type" value="Genomic_DNA"/>
</dbReference>
<dbReference type="InterPro" id="IPR043502">
    <property type="entry name" value="DNA/RNA_pol_sf"/>
</dbReference>
<evidence type="ECO:0000313" key="2">
    <source>
        <dbReference type="Proteomes" id="UP001358586"/>
    </source>
</evidence>
<evidence type="ECO:0000313" key="1">
    <source>
        <dbReference type="EMBL" id="KAK5820190.1"/>
    </source>
</evidence>
<name>A0ABR0PG89_GOSAR</name>
<accession>A0ABR0PG89</accession>
<dbReference type="SUPFAM" id="SSF56672">
    <property type="entry name" value="DNA/RNA polymerases"/>
    <property type="match status" value="1"/>
</dbReference>
<gene>
    <name evidence="1" type="ORF">PVK06_025236</name>
</gene>
<dbReference type="PANTHER" id="PTHR11439">
    <property type="entry name" value="GAG-POL-RELATED RETROTRANSPOSON"/>
    <property type="match status" value="1"/>
</dbReference>
<dbReference type="Proteomes" id="UP001358586">
    <property type="component" value="Chromosome 7"/>
</dbReference>